<evidence type="ECO:0000256" key="7">
    <source>
        <dbReference type="ARBA" id="ARBA00022833"/>
    </source>
</evidence>
<dbReference type="InterPro" id="IPR018957">
    <property type="entry name" value="Znf_C3HC4_RING-type"/>
</dbReference>
<dbReference type="PANTHER" id="PTHR25462:SF229">
    <property type="entry name" value="TRANSCRIPTION INTERMEDIARY FACTOR 1-BETA"/>
    <property type="match status" value="1"/>
</dbReference>
<dbReference type="Gene3D" id="2.120.10.30">
    <property type="entry name" value="TolB, C-terminal domain"/>
    <property type="match status" value="2"/>
</dbReference>
<dbReference type="Gene3D" id="3.30.160.60">
    <property type="entry name" value="Classic Zinc Finger"/>
    <property type="match status" value="1"/>
</dbReference>
<feature type="domain" description="RING-type" evidence="10">
    <location>
        <begin position="16"/>
        <end position="58"/>
    </location>
</feature>
<dbReference type="PROSITE" id="PS51125">
    <property type="entry name" value="NHL"/>
    <property type="match status" value="2"/>
</dbReference>
<dbReference type="GO" id="GO:0061630">
    <property type="term" value="F:ubiquitin protein ligase activity"/>
    <property type="evidence" value="ECO:0000318"/>
    <property type="project" value="GO_Central"/>
</dbReference>
<proteinExistence type="inferred from homology"/>
<evidence type="ECO:0000256" key="3">
    <source>
        <dbReference type="ARBA" id="ARBA00012483"/>
    </source>
</evidence>
<dbReference type="EC" id="2.3.2.27" evidence="3"/>
<dbReference type="SUPFAM" id="SSF57845">
    <property type="entry name" value="B-box zinc-binding domain"/>
    <property type="match status" value="1"/>
</dbReference>
<dbReference type="Pfam" id="PF00097">
    <property type="entry name" value="zf-C3HC4"/>
    <property type="match status" value="1"/>
</dbReference>
<accession>A0A9J7N640</accession>
<dbReference type="InterPro" id="IPR047153">
    <property type="entry name" value="TRIM45/56/19-like"/>
</dbReference>
<protein>
    <recommendedName>
        <fullName evidence="3">RING-type E3 ubiquitin transferase</fullName>
        <ecNumber evidence="3">2.3.2.27</ecNumber>
    </recommendedName>
</protein>
<dbReference type="FunFam" id="3.30.40.10:FF:000656">
    <property type="entry name" value="Uncharacterized protein"/>
    <property type="match status" value="1"/>
</dbReference>
<feature type="domain" description="B box-type" evidence="11">
    <location>
        <begin position="163"/>
        <end position="203"/>
    </location>
</feature>
<dbReference type="PROSITE" id="PS00518">
    <property type="entry name" value="ZF_RING_1"/>
    <property type="match status" value="1"/>
</dbReference>
<dbReference type="SUPFAM" id="SSF57850">
    <property type="entry name" value="RING/U-box"/>
    <property type="match status" value="1"/>
</dbReference>
<dbReference type="InterPro" id="IPR001258">
    <property type="entry name" value="NHL_repeat"/>
</dbReference>
<dbReference type="FunFam" id="2.120.10.30:FF:000170">
    <property type="entry name" value="Uncharacterized protein"/>
    <property type="match status" value="1"/>
</dbReference>
<dbReference type="SUPFAM" id="SSF101898">
    <property type="entry name" value="NHL repeat"/>
    <property type="match status" value="1"/>
</dbReference>
<evidence type="ECO:0000313" key="13">
    <source>
        <dbReference type="RefSeq" id="XP_035690931.1"/>
    </source>
</evidence>
<feature type="domain" description="B box-type" evidence="11">
    <location>
        <begin position="101"/>
        <end position="148"/>
    </location>
</feature>
<feature type="repeat" description="NHL" evidence="9">
    <location>
        <begin position="399"/>
        <end position="483"/>
    </location>
</feature>
<comment type="catalytic activity">
    <reaction evidence="1">
        <text>S-ubiquitinyl-[E2 ubiquitin-conjugating enzyme]-L-cysteine + [acceptor protein]-L-lysine = [E2 ubiquitin-conjugating enzyme]-L-cysteine + N(6)-ubiquitinyl-[acceptor protein]-L-lysine.</text>
        <dbReference type="EC" id="2.3.2.27"/>
    </reaction>
</comment>
<keyword evidence="7" id="KW-0862">Zinc</keyword>
<dbReference type="InterPro" id="IPR000315">
    <property type="entry name" value="Znf_B-box"/>
</dbReference>
<dbReference type="RefSeq" id="XP_035690931.1">
    <property type="nucleotide sequence ID" value="XM_035835038.1"/>
</dbReference>
<dbReference type="PROSITE" id="PS50119">
    <property type="entry name" value="ZF_BBOX"/>
    <property type="match status" value="2"/>
</dbReference>
<dbReference type="KEGG" id="bfo:118425895"/>
<keyword evidence="12" id="KW-1185">Reference proteome</keyword>
<dbReference type="SMART" id="SM00184">
    <property type="entry name" value="RING"/>
    <property type="match status" value="1"/>
</dbReference>
<dbReference type="GeneID" id="118425895"/>
<evidence type="ECO:0000256" key="5">
    <source>
        <dbReference type="ARBA" id="ARBA00022737"/>
    </source>
</evidence>
<dbReference type="AlphaFoldDB" id="A0A9J7N640"/>
<keyword evidence="4" id="KW-0479">Metal-binding</keyword>
<dbReference type="OrthoDB" id="6265224at2759"/>
<reference evidence="13" key="2">
    <citation type="submission" date="2025-08" db="UniProtKB">
        <authorList>
            <consortium name="RefSeq"/>
        </authorList>
    </citation>
    <scope>IDENTIFICATION</scope>
    <source>
        <strain evidence="13">S238N-H82</strain>
        <tissue evidence="13">Testes</tissue>
    </source>
</reference>
<evidence type="ECO:0000256" key="9">
    <source>
        <dbReference type="PROSITE-ProRule" id="PRU00504"/>
    </source>
</evidence>
<evidence type="ECO:0000256" key="4">
    <source>
        <dbReference type="ARBA" id="ARBA00022723"/>
    </source>
</evidence>
<dbReference type="Pfam" id="PF00643">
    <property type="entry name" value="zf-B_box"/>
    <property type="match status" value="1"/>
</dbReference>
<dbReference type="SMART" id="SM00336">
    <property type="entry name" value="BBOX"/>
    <property type="match status" value="2"/>
</dbReference>
<dbReference type="Gene3D" id="3.30.40.10">
    <property type="entry name" value="Zinc/RING finger domain, C3HC4 (zinc finger)"/>
    <property type="match status" value="1"/>
</dbReference>
<evidence type="ECO:0000256" key="6">
    <source>
        <dbReference type="ARBA" id="ARBA00022771"/>
    </source>
</evidence>
<evidence type="ECO:0000256" key="1">
    <source>
        <dbReference type="ARBA" id="ARBA00000900"/>
    </source>
</evidence>
<comment type="similarity">
    <text evidence="2">Belongs to the TRIM/RBCC family.</text>
</comment>
<sequence>MASDPTSDITDKFLVCQVCLEDFKQPKMLPCLHTFCQPCLERLLATEPVGKLDCPTCQQDVPLPKNGVRVLKSNLLVGKLCEILQQQPQQQQRGQTSEAREEGVSCTTCDIGNSAQFYCVECTDYLCRKCNDTHCRFKVTTSHKVVAIQDLLSGKAVAELRARETSRCEDHHELNKFYCDTCHRVICLHCVVTAHKDHQYVEIEKAAERERAMIKAKLTTVRNAEDLHEKWIQQLQLEWSSEVQRTEEQIRKQVKLIIKAAKKAGNDTIFQLHTMNAARKKQMEIAMEAAEMDLASARSCVQFTDNMLDFGSPAEVMSVAGELTGWLDQTAEDKNTMEAELTKNFVTITFDPPAGKVEQRVAKLVGGINQVRTPLQSPLITQVRPNVVIGNGGTRLEHVKTIGKGGSGDGQFLYPTSLAVTAEGDIVVTDRDKDKSRLQFLLKDGSFKKKVDLGFQPWCVATQTNGELLVTGDGHRIHVLDKEGSESRVIQVTEAAKTGDATFGVAVDGLGRIIVTIGHRVFAISPSGDVLCKFGGEGQGQHQLGSVLRLAINSRNQIIISDYDNHNVKIFDPTGRQLFTCGSRGSGPRQLHGKRDQHWPHCVITDSEDNIIVADHWSHRVSLFSRDGTFIRHVLTREEHGLRGPLGLALTHDGHLVVSQWPCKTIIFFHGK</sequence>
<gene>
    <name evidence="13" type="primary">LOC118425895</name>
</gene>
<evidence type="ECO:0000256" key="2">
    <source>
        <dbReference type="ARBA" id="ARBA00008518"/>
    </source>
</evidence>
<dbReference type="InterPro" id="IPR013083">
    <property type="entry name" value="Znf_RING/FYVE/PHD"/>
</dbReference>
<evidence type="ECO:0000259" key="10">
    <source>
        <dbReference type="PROSITE" id="PS50089"/>
    </source>
</evidence>
<dbReference type="OMA" id="RGAMKIN"/>
<dbReference type="PANTHER" id="PTHR25462">
    <property type="entry name" value="BONUS, ISOFORM C-RELATED"/>
    <property type="match status" value="1"/>
</dbReference>
<reference evidence="12" key="1">
    <citation type="journal article" date="2020" name="Nat. Ecol. Evol.">
        <title>Deeply conserved synteny resolves early events in vertebrate evolution.</title>
        <authorList>
            <person name="Simakov O."/>
            <person name="Marletaz F."/>
            <person name="Yue J.X."/>
            <person name="O'Connell B."/>
            <person name="Jenkins J."/>
            <person name="Brandt A."/>
            <person name="Calef R."/>
            <person name="Tung C.H."/>
            <person name="Huang T.K."/>
            <person name="Schmutz J."/>
            <person name="Satoh N."/>
            <person name="Yu J.K."/>
            <person name="Putnam N.H."/>
            <person name="Green R.E."/>
            <person name="Rokhsar D.S."/>
        </authorList>
    </citation>
    <scope>NUCLEOTIDE SEQUENCE [LARGE SCALE GENOMIC DNA]</scope>
    <source>
        <strain evidence="12">S238N-H82</strain>
    </source>
</reference>
<evidence type="ECO:0000313" key="12">
    <source>
        <dbReference type="Proteomes" id="UP000001554"/>
    </source>
</evidence>
<evidence type="ECO:0000259" key="11">
    <source>
        <dbReference type="PROSITE" id="PS50119"/>
    </source>
</evidence>
<feature type="repeat" description="NHL" evidence="9">
    <location>
        <begin position="531"/>
        <end position="574"/>
    </location>
</feature>
<evidence type="ECO:0000256" key="8">
    <source>
        <dbReference type="PROSITE-ProRule" id="PRU00024"/>
    </source>
</evidence>
<dbReference type="GO" id="GO:0008270">
    <property type="term" value="F:zinc ion binding"/>
    <property type="evidence" value="ECO:0007669"/>
    <property type="project" value="UniProtKB-KW"/>
</dbReference>
<dbReference type="InterPro" id="IPR011042">
    <property type="entry name" value="6-blade_b-propeller_TolB-like"/>
</dbReference>
<dbReference type="InterPro" id="IPR001841">
    <property type="entry name" value="Znf_RING"/>
</dbReference>
<name>A0A9J7N640_BRAFL</name>
<dbReference type="Proteomes" id="UP000001554">
    <property type="component" value="Chromosome 11"/>
</dbReference>
<dbReference type="InterPro" id="IPR017907">
    <property type="entry name" value="Znf_RING_CS"/>
</dbReference>
<keyword evidence="5" id="KW-0677">Repeat</keyword>
<organism evidence="12 13">
    <name type="scientific">Branchiostoma floridae</name>
    <name type="common">Florida lancelet</name>
    <name type="synonym">Amphioxus</name>
    <dbReference type="NCBI Taxonomy" id="7739"/>
    <lineage>
        <taxon>Eukaryota</taxon>
        <taxon>Metazoa</taxon>
        <taxon>Chordata</taxon>
        <taxon>Cephalochordata</taxon>
        <taxon>Leptocardii</taxon>
        <taxon>Amphioxiformes</taxon>
        <taxon>Branchiostomatidae</taxon>
        <taxon>Branchiostoma</taxon>
    </lineage>
</organism>
<dbReference type="PROSITE" id="PS50089">
    <property type="entry name" value="ZF_RING_2"/>
    <property type="match status" value="1"/>
</dbReference>
<keyword evidence="6 8" id="KW-0863">Zinc-finger</keyword>